<comment type="function">
    <text evidence="1">Hydrolyzes diadenosine 5',5'''-P1,P4-tetraphosphate to yield ADP.</text>
</comment>
<dbReference type="GO" id="GO:0008803">
    <property type="term" value="F:bis(5'-nucleosyl)-tetraphosphatase (symmetrical) activity"/>
    <property type="evidence" value="ECO:0007669"/>
    <property type="project" value="UniProtKB-EC"/>
</dbReference>
<evidence type="ECO:0000256" key="3">
    <source>
        <dbReference type="ARBA" id="ARBA00012506"/>
    </source>
</evidence>
<dbReference type="CDD" id="cd07422">
    <property type="entry name" value="MPP_ApaH"/>
    <property type="match status" value="1"/>
</dbReference>
<name>A0A3B0X5H0_9ZZZZ</name>
<feature type="domain" description="Calcineurin-like phosphoesterase" evidence="9">
    <location>
        <begin position="1"/>
        <end position="162"/>
    </location>
</feature>
<reference evidence="10" key="1">
    <citation type="submission" date="2018-06" db="EMBL/GenBank/DDBJ databases">
        <authorList>
            <person name="Zhirakovskaya E."/>
        </authorList>
    </citation>
    <scope>NUCLEOTIDE SEQUENCE</scope>
</reference>
<dbReference type="AlphaFoldDB" id="A0A3B0X5H0"/>
<dbReference type="InterPro" id="IPR004843">
    <property type="entry name" value="Calcineurin-like_PHP"/>
</dbReference>
<dbReference type="NCBIfam" id="NF001204">
    <property type="entry name" value="PRK00166.1"/>
    <property type="match status" value="1"/>
</dbReference>
<dbReference type="SUPFAM" id="SSF56300">
    <property type="entry name" value="Metallo-dependent phosphatases"/>
    <property type="match status" value="1"/>
</dbReference>
<protein>
    <recommendedName>
        <fullName evidence="3">bis(5'-nucleosyl)-tetraphosphatase (symmetrical)</fullName>
        <ecNumber evidence="3">3.6.1.41</ecNumber>
    </recommendedName>
    <alternativeName>
        <fullName evidence="6">Ap4A hydrolase</fullName>
    </alternativeName>
    <alternativeName>
        <fullName evidence="5">Diadenosine 5',5'''-P1,P4-tetraphosphate pyrophosphohydrolase</fullName>
    </alternativeName>
    <alternativeName>
        <fullName evidence="7">Diadenosine tetraphosphatase</fullName>
    </alternativeName>
</protein>
<gene>
    <name evidence="10" type="ORF">MNBD_GAMMA11-366</name>
</gene>
<comment type="similarity">
    <text evidence="2">Belongs to the Ap4A hydrolase family.</text>
</comment>
<dbReference type="Pfam" id="PF00149">
    <property type="entry name" value="Metallophos"/>
    <property type="match status" value="1"/>
</dbReference>
<sequence length="285" mass="33181">MSIYAIGDIQGCYSPLKELLDKIKFNSDRDQLWFAGDIVNRGPKSLKTLRFIKSLEDNAITVLGNHDLHLLAMAHGRHRQNKKDTIQEILDATDSEQLLDWLIHRPLMHYQKENNVCLVHAGIHPHWTTDQALSYSKELERILQGPKSHEFFHHMYGDKPAKWSNSLSGWDRLRFITNCFTRMRYMNNDLKLCLKEKGAPDKQSRGKQTEDKQTRDIQPWFEHQRLEKDLNIIFGHWSTLKDPELKHLFPLDTGCLWGGKLTALKVNHKMQKKISVKCSASQTTD</sequence>
<evidence type="ECO:0000256" key="7">
    <source>
        <dbReference type="ARBA" id="ARBA00033210"/>
    </source>
</evidence>
<dbReference type="PIRSF" id="PIRSF000903">
    <property type="entry name" value="B5n-ttraPtase_sm"/>
    <property type="match status" value="1"/>
</dbReference>
<dbReference type="PANTHER" id="PTHR40942:SF4">
    <property type="entry name" value="CYTOCHROME C5"/>
    <property type="match status" value="1"/>
</dbReference>
<dbReference type="Gene3D" id="3.60.21.10">
    <property type="match status" value="1"/>
</dbReference>
<dbReference type="InterPro" id="IPR029052">
    <property type="entry name" value="Metallo-depent_PP-like"/>
</dbReference>
<dbReference type="EMBL" id="UOFG01000022">
    <property type="protein sequence ID" value="VAW58157.1"/>
    <property type="molecule type" value="Genomic_DNA"/>
</dbReference>
<accession>A0A3B0X5H0</accession>
<evidence type="ECO:0000256" key="8">
    <source>
        <dbReference type="ARBA" id="ARBA00049417"/>
    </source>
</evidence>
<evidence type="ECO:0000256" key="1">
    <source>
        <dbReference type="ARBA" id="ARBA00003413"/>
    </source>
</evidence>
<comment type="catalytic activity">
    <reaction evidence="8">
        <text>P(1),P(4)-bis(5'-adenosyl) tetraphosphate + H2O = 2 ADP + 2 H(+)</text>
        <dbReference type="Rhea" id="RHEA:24252"/>
        <dbReference type="ChEBI" id="CHEBI:15377"/>
        <dbReference type="ChEBI" id="CHEBI:15378"/>
        <dbReference type="ChEBI" id="CHEBI:58141"/>
        <dbReference type="ChEBI" id="CHEBI:456216"/>
        <dbReference type="EC" id="3.6.1.41"/>
    </reaction>
</comment>
<keyword evidence="4 10" id="KW-0378">Hydrolase</keyword>
<evidence type="ECO:0000256" key="5">
    <source>
        <dbReference type="ARBA" id="ARBA00031248"/>
    </source>
</evidence>
<proteinExistence type="inferred from homology"/>
<dbReference type="InterPro" id="IPR004617">
    <property type="entry name" value="ApaH"/>
</dbReference>
<evidence type="ECO:0000313" key="10">
    <source>
        <dbReference type="EMBL" id="VAW58157.1"/>
    </source>
</evidence>
<evidence type="ECO:0000259" key="9">
    <source>
        <dbReference type="Pfam" id="PF00149"/>
    </source>
</evidence>
<dbReference type="EC" id="3.6.1.41" evidence="3"/>
<dbReference type="PANTHER" id="PTHR40942">
    <property type="match status" value="1"/>
</dbReference>
<evidence type="ECO:0000256" key="6">
    <source>
        <dbReference type="ARBA" id="ARBA00032248"/>
    </source>
</evidence>
<dbReference type="NCBIfam" id="TIGR00668">
    <property type="entry name" value="apaH"/>
    <property type="match status" value="1"/>
</dbReference>
<evidence type="ECO:0000256" key="2">
    <source>
        <dbReference type="ARBA" id="ARBA00005419"/>
    </source>
</evidence>
<organism evidence="10">
    <name type="scientific">hydrothermal vent metagenome</name>
    <dbReference type="NCBI Taxonomy" id="652676"/>
    <lineage>
        <taxon>unclassified sequences</taxon>
        <taxon>metagenomes</taxon>
        <taxon>ecological metagenomes</taxon>
    </lineage>
</organism>
<evidence type="ECO:0000256" key="4">
    <source>
        <dbReference type="ARBA" id="ARBA00022801"/>
    </source>
</evidence>